<dbReference type="InterPro" id="IPR036397">
    <property type="entry name" value="RNaseH_sf"/>
</dbReference>
<dbReference type="SUPFAM" id="SSF53098">
    <property type="entry name" value="Ribonuclease H-like"/>
    <property type="match status" value="1"/>
</dbReference>
<keyword evidence="2" id="KW-0378">Hydrolase</keyword>
<keyword evidence="3" id="KW-0269">Exonuclease</keyword>
<proteinExistence type="predicted"/>
<comment type="caution">
    <text evidence="5">The sequence shown here is derived from an EMBL/GenBank/DDBJ whole genome shotgun (WGS) entry which is preliminary data.</text>
</comment>
<dbReference type="InterPro" id="IPR013520">
    <property type="entry name" value="Ribonucl_H"/>
</dbReference>
<organism evidence="5 6">
    <name type="scientific">Parashewanella curva</name>
    <dbReference type="NCBI Taxonomy" id="2338552"/>
    <lineage>
        <taxon>Bacteria</taxon>
        <taxon>Pseudomonadati</taxon>
        <taxon>Pseudomonadota</taxon>
        <taxon>Gammaproteobacteria</taxon>
        <taxon>Alteromonadales</taxon>
        <taxon>Shewanellaceae</taxon>
        <taxon>Parashewanella</taxon>
    </lineage>
</organism>
<dbReference type="OrthoDB" id="5497329at2"/>
<dbReference type="GO" id="GO:0006259">
    <property type="term" value="P:DNA metabolic process"/>
    <property type="evidence" value="ECO:0007669"/>
    <property type="project" value="UniProtKB-ARBA"/>
</dbReference>
<dbReference type="PANTHER" id="PTHR30231:SF4">
    <property type="entry name" value="PROTEIN NEN2"/>
    <property type="match status" value="1"/>
</dbReference>
<reference evidence="5 6" key="1">
    <citation type="submission" date="2018-09" db="EMBL/GenBank/DDBJ databases">
        <title>Phylogeny of the Shewanellaceae, and recommendation for two new genera, Pseudoshewanella and Parashewanella.</title>
        <authorList>
            <person name="Wang G."/>
        </authorList>
    </citation>
    <scope>NUCLEOTIDE SEQUENCE [LARGE SCALE GENOMIC DNA]</scope>
    <source>
        <strain evidence="5 6">C51</strain>
    </source>
</reference>
<dbReference type="RefSeq" id="WP_121839398.1">
    <property type="nucleotide sequence ID" value="NZ_ML014787.1"/>
</dbReference>
<evidence type="ECO:0000256" key="1">
    <source>
        <dbReference type="ARBA" id="ARBA00022722"/>
    </source>
</evidence>
<dbReference type="AlphaFoldDB" id="A0A3L8PV43"/>
<evidence type="ECO:0000256" key="2">
    <source>
        <dbReference type="ARBA" id="ARBA00022801"/>
    </source>
</evidence>
<name>A0A3L8PV43_9GAMM</name>
<feature type="domain" description="Exonuclease" evidence="4">
    <location>
        <begin position="44"/>
        <end position="218"/>
    </location>
</feature>
<accession>A0A3L8PV43</accession>
<evidence type="ECO:0000259" key="4">
    <source>
        <dbReference type="SMART" id="SM00479"/>
    </source>
</evidence>
<dbReference type="Pfam" id="PF00929">
    <property type="entry name" value="RNase_T"/>
    <property type="match status" value="1"/>
</dbReference>
<sequence>MLFQRWFGLNAVRERQCKKAPEGPLKSFLSVPFPEPQTPIKEVELLALDFETTGLNSKKDHILSVGCTPIHHGIICLADSLHTVVNHNIELERENVQIHQITDNEQAQGQSLERVIEQLLAQLAGKVMLVHFAHIERSFLQQACLQLYGVAPVFPIIDTLQIAKRRFDLSDTPYDPSRLRLANLRQEYGLPPHYEHNALNDAVASGELLLAQLSQLTQGRDTPLKKLLV</sequence>
<dbReference type="Gene3D" id="3.30.420.10">
    <property type="entry name" value="Ribonuclease H-like superfamily/Ribonuclease H"/>
    <property type="match status" value="1"/>
</dbReference>
<evidence type="ECO:0000313" key="5">
    <source>
        <dbReference type="EMBL" id="RLV59297.1"/>
    </source>
</evidence>
<dbReference type="EMBL" id="QZEI01000038">
    <property type="protein sequence ID" value="RLV59297.1"/>
    <property type="molecule type" value="Genomic_DNA"/>
</dbReference>
<gene>
    <name evidence="5" type="ORF">D5018_12845</name>
</gene>
<dbReference type="GO" id="GO:0005829">
    <property type="term" value="C:cytosol"/>
    <property type="evidence" value="ECO:0007669"/>
    <property type="project" value="TreeGrafter"/>
</dbReference>
<dbReference type="InterPro" id="IPR012337">
    <property type="entry name" value="RNaseH-like_sf"/>
</dbReference>
<dbReference type="GO" id="GO:0003676">
    <property type="term" value="F:nucleic acid binding"/>
    <property type="evidence" value="ECO:0007669"/>
    <property type="project" value="InterPro"/>
</dbReference>
<evidence type="ECO:0000256" key="3">
    <source>
        <dbReference type="ARBA" id="ARBA00022839"/>
    </source>
</evidence>
<keyword evidence="6" id="KW-1185">Reference proteome</keyword>
<keyword evidence="1" id="KW-0540">Nuclease</keyword>
<dbReference type="GO" id="GO:0008408">
    <property type="term" value="F:3'-5' exonuclease activity"/>
    <property type="evidence" value="ECO:0007669"/>
    <property type="project" value="TreeGrafter"/>
</dbReference>
<protein>
    <submittedName>
        <fullName evidence="5">DNA polymerase III subunit epsilon</fullName>
    </submittedName>
</protein>
<dbReference type="SMART" id="SM00479">
    <property type="entry name" value="EXOIII"/>
    <property type="match status" value="1"/>
</dbReference>
<evidence type="ECO:0000313" key="6">
    <source>
        <dbReference type="Proteomes" id="UP000281474"/>
    </source>
</evidence>
<dbReference type="Proteomes" id="UP000281474">
    <property type="component" value="Unassembled WGS sequence"/>
</dbReference>
<dbReference type="PANTHER" id="PTHR30231">
    <property type="entry name" value="DNA POLYMERASE III SUBUNIT EPSILON"/>
    <property type="match status" value="1"/>
</dbReference>
<dbReference type="CDD" id="cd06127">
    <property type="entry name" value="DEDDh"/>
    <property type="match status" value="1"/>
</dbReference>